<keyword evidence="10" id="KW-0460">Magnesium</keyword>
<proteinExistence type="inferred from homology"/>
<dbReference type="EMBL" id="KJ579182">
    <property type="protein sequence ID" value="AJA30089.1"/>
    <property type="molecule type" value="Genomic_DNA"/>
</dbReference>
<evidence type="ECO:0000256" key="13">
    <source>
        <dbReference type="ARBA" id="ARBA00034296"/>
    </source>
</evidence>
<dbReference type="GO" id="GO:0005200">
    <property type="term" value="F:structural constituent of cytoskeleton"/>
    <property type="evidence" value="ECO:0007669"/>
    <property type="project" value="InterPro"/>
</dbReference>
<comment type="function">
    <text evidence="13 15">Tubulin is the major constituent of microtubules, a cylinder consisting of laterally associated linear protofilaments composed of alpha- and beta-tubulin heterodimers. Microtubules grow by the addition of GTP-tubulin dimers to the microtubule end, where a stabilizing cap forms. Below the cap, tubulin dimers are in GDP-bound state, owing to GTPase activity of alpha-tubulin.</text>
</comment>
<dbReference type="GO" id="GO:0016787">
    <property type="term" value="F:hydrolase activity"/>
    <property type="evidence" value="ECO:0007669"/>
    <property type="project" value="UniProtKB-KW"/>
</dbReference>
<evidence type="ECO:0000256" key="11">
    <source>
        <dbReference type="ARBA" id="ARBA00023134"/>
    </source>
</evidence>
<dbReference type="SMART" id="SM00864">
    <property type="entry name" value="Tubulin"/>
    <property type="match status" value="1"/>
</dbReference>
<dbReference type="GO" id="GO:0005874">
    <property type="term" value="C:microtubule"/>
    <property type="evidence" value="ECO:0007669"/>
    <property type="project" value="UniProtKB-KW"/>
</dbReference>
<keyword evidence="8 15" id="KW-0547">Nucleotide-binding</keyword>
<dbReference type="SUPFAM" id="SSF55307">
    <property type="entry name" value="Tubulin C-terminal domain-like"/>
    <property type="match status" value="1"/>
</dbReference>
<dbReference type="InterPro" id="IPR008280">
    <property type="entry name" value="Tub_FtsZ_C"/>
</dbReference>
<dbReference type="Pfam" id="PF03953">
    <property type="entry name" value="Tubulin_C"/>
    <property type="match status" value="1"/>
</dbReference>
<dbReference type="InterPro" id="IPR013838">
    <property type="entry name" value="Beta-tubulin_BS"/>
</dbReference>
<keyword evidence="5" id="KW-0963">Cytoplasm</keyword>
<sequence>MRELVHIHIGQAGCQMGNAVWELYCLEHGINPDGTTNQDFKDINEPSSIFYRTEMNKFVPRAVYLDLEPSVINQVKGGKYKQLFHPESLVHGKEDAANNYARAHYTVGREMLDPAMDAIRRTMELCDNAVQGFTVFHSFGGGTGSGFTSLIMEQLKDKSKASKLEFAIYPSPKLGTSVVEPYNSLLTTHMTIDYSDCSFLVDNQAIFSMCKRLGITAPKYNDINRIVAQAVSSISASLRFRGDLNVDLTEFQTNLVPYPRIHFPICAISPMNPASKSSHEVNDVSSLVRNVYSRDNQLINCDIHSGAFISSCLLFRGDVTSHDANKALQNYRNAKSDSKRFNFVDWVPTGYKVGINSRGPSVVPGSQQAPSTRSVVALSNTTAISSAWKSLIKKYDNMYSKRAYVHWYVSEGMEESEFTEARDDMEQLVREYDMIESPQVQ</sequence>
<evidence type="ECO:0000256" key="3">
    <source>
        <dbReference type="ARBA" id="ARBA00009636"/>
    </source>
</evidence>
<keyword evidence="11 15" id="KW-0342">GTP-binding</keyword>
<dbReference type="InterPro" id="IPR018316">
    <property type="entry name" value="Tubulin/FtsZ_2-layer-sand-dom"/>
</dbReference>
<evidence type="ECO:0000256" key="12">
    <source>
        <dbReference type="ARBA" id="ARBA00023212"/>
    </source>
</evidence>
<comment type="subunit">
    <text evidence="4 15">Dimer of alpha and beta chains. A typical microtubule is a hollow water-filled tube with an outer diameter of 25 nm and an inner diameter of 15 nM. Alpha-beta heterodimers associate head-to-tail to form protofilaments running lengthwise along the microtubule wall with the beta-tubulin subunit facing the microtubule plus end conferring a structural polarity. Microtubules usually have 13 protofilaments but different protofilament numbers can be found in some organisms and specialized cells.</text>
</comment>
<dbReference type="SUPFAM" id="SSF52490">
    <property type="entry name" value="Tubulin nucleotide-binding domain-like"/>
    <property type="match status" value="1"/>
</dbReference>
<evidence type="ECO:0000256" key="4">
    <source>
        <dbReference type="ARBA" id="ARBA00011747"/>
    </source>
</evidence>
<evidence type="ECO:0000256" key="1">
    <source>
        <dbReference type="ARBA" id="ARBA00001946"/>
    </source>
</evidence>
<dbReference type="GO" id="GO:0005525">
    <property type="term" value="F:GTP binding"/>
    <property type="evidence" value="ECO:0007669"/>
    <property type="project" value="UniProtKB-UniRule"/>
</dbReference>
<dbReference type="Pfam" id="PF00091">
    <property type="entry name" value="Tubulin"/>
    <property type="match status" value="1"/>
</dbReference>
<evidence type="ECO:0000256" key="7">
    <source>
        <dbReference type="ARBA" id="ARBA00022723"/>
    </source>
</evidence>
<keyword evidence="7" id="KW-0479">Metal-binding</keyword>
<comment type="catalytic activity">
    <reaction evidence="14">
        <text>GTP + H2O = GDP + phosphate + H(+)</text>
        <dbReference type="Rhea" id="RHEA:19669"/>
        <dbReference type="ChEBI" id="CHEBI:15377"/>
        <dbReference type="ChEBI" id="CHEBI:15378"/>
        <dbReference type="ChEBI" id="CHEBI:37565"/>
        <dbReference type="ChEBI" id="CHEBI:43474"/>
        <dbReference type="ChEBI" id="CHEBI:58189"/>
    </reaction>
    <physiologicalReaction direction="left-to-right" evidence="14">
        <dbReference type="Rhea" id="RHEA:19670"/>
    </physiologicalReaction>
</comment>
<dbReference type="InterPro" id="IPR000217">
    <property type="entry name" value="Tubulin"/>
</dbReference>
<dbReference type="PANTHER" id="PTHR11588">
    <property type="entry name" value="TUBULIN"/>
    <property type="match status" value="1"/>
</dbReference>
<dbReference type="InterPro" id="IPR036525">
    <property type="entry name" value="Tubulin/FtsZ_GTPase_sf"/>
</dbReference>
<keyword evidence="6 15" id="KW-0493">Microtubule</keyword>
<accession>A0A0A7R870</accession>
<dbReference type="Gene3D" id="3.40.50.1440">
    <property type="entry name" value="Tubulin/FtsZ, GTPase domain"/>
    <property type="match status" value="1"/>
</dbReference>
<evidence type="ECO:0000256" key="9">
    <source>
        <dbReference type="ARBA" id="ARBA00022801"/>
    </source>
</evidence>
<dbReference type="Gene3D" id="3.30.1330.20">
    <property type="entry name" value="Tubulin/FtsZ, C-terminal domain"/>
    <property type="match status" value="1"/>
</dbReference>
<name>A0A0A7R870_9MICR</name>
<dbReference type="InterPro" id="IPR037103">
    <property type="entry name" value="Tubulin/FtsZ-like_C"/>
</dbReference>
<feature type="domain" description="Tubulin/FtsZ GTPase" evidence="16">
    <location>
        <begin position="46"/>
        <end position="242"/>
    </location>
</feature>
<evidence type="ECO:0000313" key="18">
    <source>
        <dbReference type="EMBL" id="AJA30089.1"/>
    </source>
</evidence>
<dbReference type="PRINTS" id="PR01162">
    <property type="entry name" value="ALPHATUBULIN"/>
</dbReference>
<comment type="similarity">
    <text evidence="3 15">Belongs to the tubulin family.</text>
</comment>
<reference evidence="18" key="1">
    <citation type="journal article" date="2015" name="Int. J. Parasitol.">
        <title>Morphology and phylogeny of Agmasoma penaei (Microsporidia) from the type host, Litopenaeus setiferus, and the type locality, Louisiana, USA.</title>
        <authorList>
            <person name="Sokolova Y."/>
            <person name="Pelin A."/>
            <person name="Hawke J."/>
            <person name="Corradi N."/>
        </authorList>
    </citation>
    <scope>NUCLEOTIDE SEQUENCE</scope>
    <source>
        <strain evidence="18">LA</strain>
    </source>
</reference>
<evidence type="ECO:0000256" key="2">
    <source>
        <dbReference type="ARBA" id="ARBA00004245"/>
    </source>
</evidence>
<dbReference type="PRINTS" id="PR01161">
    <property type="entry name" value="TUBULIN"/>
</dbReference>
<dbReference type="CDD" id="cd02186">
    <property type="entry name" value="alpha_tubulin"/>
    <property type="match status" value="1"/>
</dbReference>
<evidence type="ECO:0000256" key="5">
    <source>
        <dbReference type="ARBA" id="ARBA00022490"/>
    </source>
</evidence>
<evidence type="ECO:0000256" key="10">
    <source>
        <dbReference type="ARBA" id="ARBA00022842"/>
    </source>
</evidence>
<evidence type="ECO:0000256" key="6">
    <source>
        <dbReference type="ARBA" id="ARBA00022701"/>
    </source>
</evidence>
<dbReference type="Gene3D" id="1.10.287.600">
    <property type="entry name" value="Helix hairpin bin"/>
    <property type="match status" value="1"/>
</dbReference>
<dbReference type="AlphaFoldDB" id="A0A0A7R870"/>
<protein>
    <recommendedName>
        <fullName evidence="15">Tubulin alpha chain</fullName>
    </recommendedName>
</protein>
<dbReference type="InterPro" id="IPR003008">
    <property type="entry name" value="Tubulin_FtsZ_GTPase"/>
</dbReference>
<dbReference type="SMART" id="SM00865">
    <property type="entry name" value="Tubulin_C"/>
    <property type="match status" value="1"/>
</dbReference>
<organism evidence="18">
    <name type="scientific">Agmasoma penaei</name>
    <dbReference type="NCBI Taxonomy" id="366552"/>
    <lineage>
        <taxon>Eukaryota</taxon>
        <taxon>Fungi</taxon>
        <taxon>Fungi incertae sedis</taxon>
        <taxon>Microsporidia</taxon>
        <taxon>Thelohaniidae</taxon>
        <taxon>Agmasoma</taxon>
    </lineage>
</organism>
<dbReference type="InterPro" id="IPR017975">
    <property type="entry name" value="Tubulin_CS"/>
</dbReference>
<feature type="domain" description="Tubulin/FtsZ 2-layer sandwich" evidence="17">
    <location>
        <begin position="244"/>
        <end position="393"/>
    </location>
</feature>
<keyword evidence="12" id="KW-0206">Cytoskeleton</keyword>
<dbReference type="GO" id="GO:0046872">
    <property type="term" value="F:metal ion binding"/>
    <property type="evidence" value="ECO:0007669"/>
    <property type="project" value="UniProtKB-KW"/>
</dbReference>
<dbReference type="PROSITE" id="PS00227">
    <property type="entry name" value="TUBULIN"/>
    <property type="match status" value="1"/>
</dbReference>
<evidence type="ECO:0000256" key="8">
    <source>
        <dbReference type="ARBA" id="ARBA00022741"/>
    </source>
</evidence>
<dbReference type="FunFam" id="3.40.50.1440:FF:000011">
    <property type="entry name" value="Tubulin alpha chain"/>
    <property type="match status" value="1"/>
</dbReference>
<dbReference type="GO" id="GO:0007017">
    <property type="term" value="P:microtubule-based process"/>
    <property type="evidence" value="ECO:0007669"/>
    <property type="project" value="InterPro"/>
</dbReference>
<dbReference type="InterPro" id="IPR002452">
    <property type="entry name" value="Alpha_tubulin"/>
</dbReference>
<dbReference type="PROSITE" id="PS00228">
    <property type="entry name" value="TUBULIN_B_AUTOREG"/>
    <property type="match status" value="1"/>
</dbReference>
<dbReference type="InterPro" id="IPR023123">
    <property type="entry name" value="Tubulin_C"/>
</dbReference>
<keyword evidence="9" id="KW-0378">Hydrolase</keyword>
<comment type="subcellular location">
    <subcellularLocation>
        <location evidence="2">Cytoplasm</location>
        <location evidence="2">Cytoskeleton</location>
    </subcellularLocation>
</comment>
<comment type="cofactor">
    <cofactor evidence="1">
        <name>Mg(2+)</name>
        <dbReference type="ChEBI" id="CHEBI:18420"/>
    </cofactor>
</comment>
<evidence type="ECO:0000259" key="17">
    <source>
        <dbReference type="SMART" id="SM00865"/>
    </source>
</evidence>
<evidence type="ECO:0000256" key="15">
    <source>
        <dbReference type="RuleBase" id="RU000352"/>
    </source>
</evidence>
<evidence type="ECO:0000259" key="16">
    <source>
        <dbReference type="SMART" id="SM00864"/>
    </source>
</evidence>
<evidence type="ECO:0000256" key="14">
    <source>
        <dbReference type="ARBA" id="ARBA00049117"/>
    </source>
</evidence>